<gene>
    <name evidence="1" type="ORF">CYMTET_14257</name>
</gene>
<keyword evidence="2" id="KW-1185">Reference proteome</keyword>
<organism evidence="1 2">
    <name type="scientific">Cymbomonas tetramitiformis</name>
    <dbReference type="NCBI Taxonomy" id="36881"/>
    <lineage>
        <taxon>Eukaryota</taxon>
        <taxon>Viridiplantae</taxon>
        <taxon>Chlorophyta</taxon>
        <taxon>Pyramimonadophyceae</taxon>
        <taxon>Pyramimonadales</taxon>
        <taxon>Pyramimonadaceae</taxon>
        <taxon>Cymbomonas</taxon>
    </lineage>
</organism>
<comment type="caution">
    <text evidence="1">The sequence shown here is derived from an EMBL/GenBank/DDBJ whole genome shotgun (WGS) entry which is preliminary data.</text>
</comment>
<sequence>MAFILRSSLVTAHKPTFLGRTTQKSRKKQPQAIRARKAVVGMSAEADSACNSLRESSERLVELVTSNSSSDDAEIKLLISRLEGAGATLVKDSFSGPWEVVWSEGTMAWRALVAKGVQAIAGNCRAGQAFDVEKRQALNFAELFDGRCEITAEGTFTPVTEALAPCPVAFDVAITRGAIIVGTRQFDLPISGPGFFEILYGDASVRVFRSSGGLAVQVPSDWTRKQL</sequence>
<dbReference type="Proteomes" id="UP001190700">
    <property type="component" value="Unassembled WGS sequence"/>
</dbReference>
<evidence type="ECO:0008006" key="3">
    <source>
        <dbReference type="Google" id="ProtNLM"/>
    </source>
</evidence>
<dbReference type="AlphaFoldDB" id="A0AAE0LA74"/>
<proteinExistence type="predicted"/>
<name>A0AAE0LA74_9CHLO</name>
<evidence type="ECO:0000313" key="2">
    <source>
        <dbReference type="Proteomes" id="UP001190700"/>
    </source>
</evidence>
<evidence type="ECO:0000313" key="1">
    <source>
        <dbReference type="EMBL" id="KAK3277758.1"/>
    </source>
</evidence>
<reference evidence="1 2" key="1">
    <citation type="journal article" date="2015" name="Genome Biol. Evol.">
        <title>Comparative Genomics of a Bacterivorous Green Alga Reveals Evolutionary Causalities and Consequences of Phago-Mixotrophic Mode of Nutrition.</title>
        <authorList>
            <person name="Burns J.A."/>
            <person name="Paasch A."/>
            <person name="Narechania A."/>
            <person name="Kim E."/>
        </authorList>
    </citation>
    <scope>NUCLEOTIDE SEQUENCE [LARGE SCALE GENOMIC DNA]</scope>
    <source>
        <strain evidence="1 2">PLY_AMNH</strain>
    </source>
</reference>
<accession>A0AAE0LA74</accession>
<dbReference type="EMBL" id="LGRX02005941">
    <property type="protein sequence ID" value="KAK3277758.1"/>
    <property type="molecule type" value="Genomic_DNA"/>
</dbReference>
<protein>
    <recommendedName>
        <fullName evidence="3">Plastid lipid-associated protein/fibrillin conserved domain-containing protein</fullName>
    </recommendedName>
</protein>